<dbReference type="SMART" id="SM00421">
    <property type="entry name" value="HTH_LUXR"/>
    <property type="match status" value="1"/>
</dbReference>
<dbReference type="GO" id="GO:0003677">
    <property type="term" value="F:DNA binding"/>
    <property type="evidence" value="ECO:0007669"/>
    <property type="project" value="InterPro"/>
</dbReference>
<dbReference type="InterPro" id="IPR036388">
    <property type="entry name" value="WH-like_DNA-bd_sf"/>
</dbReference>
<reference evidence="2 3" key="1">
    <citation type="submission" date="2021-01" db="EMBL/GenBank/DDBJ databases">
        <title>Whole genome shotgun sequence of Catellatospora chokoriensis NBRC 107358.</title>
        <authorList>
            <person name="Komaki H."/>
            <person name="Tamura T."/>
        </authorList>
    </citation>
    <scope>NUCLEOTIDE SEQUENCE [LARGE SCALE GENOMIC DNA]</scope>
    <source>
        <strain evidence="2 3">NBRC 107358</strain>
    </source>
</reference>
<dbReference type="GO" id="GO:0006355">
    <property type="term" value="P:regulation of DNA-templated transcription"/>
    <property type="evidence" value="ECO:0007669"/>
    <property type="project" value="InterPro"/>
</dbReference>
<dbReference type="AlphaFoldDB" id="A0A8J3K1B7"/>
<dbReference type="EMBL" id="BONG01000024">
    <property type="protein sequence ID" value="GIF90622.1"/>
    <property type="molecule type" value="Genomic_DNA"/>
</dbReference>
<dbReference type="InterPro" id="IPR055859">
    <property type="entry name" value="DUF7436"/>
</dbReference>
<dbReference type="Gene3D" id="3.30.870.10">
    <property type="entry name" value="Endonuclease Chain A"/>
    <property type="match status" value="1"/>
</dbReference>
<feature type="domain" description="HTH luxR-type" evidence="1">
    <location>
        <begin position="268"/>
        <end position="325"/>
    </location>
</feature>
<dbReference type="Pfam" id="PF24217">
    <property type="entry name" value="DUF7436"/>
    <property type="match status" value="1"/>
</dbReference>
<dbReference type="InterPro" id="IPR051797">
    <property type="entry name" value="TrmB-like"/>
</dbReference>
<dbReference type="SUPFAM" id="SSF46894">
    <property type="entry name" value="C-terminal effector domain of the bipartite response regulators"/>
    <property type="match status" value="1"/>
</dbReference>
<dbReference type="InterPro" id="IPR002831">
    <property type="entry name" value="Tscrpt_reg_TrmB_N"/>
</dbReference>
<keyword evidence="3" id="KW-1185">Reference proteome</keyword>
<dbReference type="InterPro" id="IPR016032">
    <property type="entry name" value="Sig_transdc_resp-reg_C-effctor"/>
</dbReference>
<dbReference type="PANTHER" id="PTHR34293:SF1">
    <property type="entry name" value="HTH-TYPE TRANSCRIPTIONAL REGULATOR TRMBL2"/>
    <property type="match status" value="1"/>
</dbReference>
<protein>
    <recommendedName>
        <fullName evidence="1">HTH luxR-type domain-containing protein</fullName>
    </recommendedName>
</protein>
<accession>A0A8J3K1B7</accession>
<proteinExistence type="predicted"/>
<dbReference type="InterPro" id="IPR000792">
    <property type="entry name" value="Tscrpt_reg_LuxR_C"/>
</dbReference>
<sequence>MLGALGLEPDEEFVYRALLARPSATAMLLADLLERPEAEVERVLSRLVEWGLAIRSGGEAFAAAPPAMALGALITERRDGLRIAEQALISLAEEHRAAVAGRSISELIEVVSGVDAIRHRFQQVQQAARHEIRNFVTSPYIAVPPGSNAQEDAAAARGVRFRVVLERSVLAEPGIVDEVVDSLQRGVQLRVADQLPMKLILADGDLALVPVTAPLASPPGSEPGAVLLHRSGLLAALEALFETVWQRAYPLELSGFGSGGLPYVELDADEPTELDRRILSLLLSGLTDQAVATQLDLSLRTLQRRLRHLMDLAGVETRMQLGWHAARHEWA</sequence>
<organism evidence="2 3">
    <name type="scientific">Catellatospora chokoriensis</name>
    <dbReference type="NCBI Taxonomy" id="310353"/>
    <lineage>
        <taxon>Bacteria</taxon>
        <taxon>Bacillati</taxon>
        <taxon>Actinomycetota</taxon>
        <taxon>Actinomycetes</taxon>
        <taxon>Micromonosporales</taxon>
        <taxon>Micromonosporaceae</taxon>
        <taxon>Catellatospora</taxon>
    </lineage>
</organism>
<name>A0A8J3K1B7_9ACTN</name>
<comment type="caution">
    <text evidence="2">The sequence shown here is derived from an EMBL/GenBank/DDBJ whole genome shotgun (WGS) entry which is preliminary data.</text>
</comment>
<dbReference type="PANTHER" id="PTHR34293">
    <property type="entry name" value="HTH-TYPE TRANSCRIPTIONAL REGULATOR TRMBL2"/>
    <property type="match status" value="1"/>
</dbReference>
<evidence type="ECO:0000259" key="1">
    <source>
        <dbReference type="SMART" id="SM00421"/>
    </source>
</evidence>
<dbReference type="CDD" id="cd00138">
    <property type="entry name" value="PLDc_SF"/>
    <property type="match status" value="1"/>
</dbReference>
<gene>
    <name evidence="2" type="ORF">Cch02nite_40660</name>
</gene>
<evidence type="ECO:0000313" key="2">
    <source>
        <dbReference type="EMBL" id="GIF90622.1"/>
    </source>
</evidence>
<dbReference type="Pfam" id="PF01978">
    <property type="entry name" value="TrmB"/>
    <property type="match status" value="1"/>
</dbReference>
<dbReference type="Gene3D" id="1.10.10.10">
    <property type="entry name" value="Winged helix-like DNA-binding domain superfamily/Winged helix DNA-binding domain"/>
    <property type="match status" value="2"/>
</dbReference>
<dbReference type="Proteomes" id="UP000619293">
    <property type="component" value="Unassembled WGS sequence"/>
</dbReference>
<evidence type="ECO:0000313" key="3">
    <source>
        <dbReference type="Proteomes" id="UP000619293"/>
    </source>
</evidence>